<organism evidence="2 3">
    <name type="scientific">Pholiota conissans</name>
    <dbReference type="NCBI Taxonomy" id="109636"/>
    <lineage>
        <taxon>Eukaryota</taxon>
        <taxon>Fungi</taxon>
        <taxon>Dikarya</taxon>
        <taxon>Basidiomycota</taxon>
        <taxon>Agaricomycotina</taxon>
        <taxon>Agaricomycetes</taxon>
        <taxon>Agaricomycetidae</taxon>
        <taxon>Agaricales</taxon>
        <taxon>Agaricineae</taxon>
        <taxon>Strophariaceae</taxon>
        <taxon>Pholiota</taxon>
    </lineage>
</organism>
<evidence type="ECO:0000313" key="3">
    <source>
        <dbReference type="Proteomes" id="UP000807469"/>
    </source>
</evidence>
<evidence type="ECO:0000313" key="2">
    <source>
        <dbReference type="EMBL" id="KAF9484737.1"/>
    </source>
</evidence>
<feature type="compositionally biased region" description="Basic and acidic residues" evidence="1">
    <location>
        <begin position="1"/>
        <end position="11"/>
    </location>
</feature>
<comment type="caution">
    <text evidence="2">The sequence shown here is derived from an EMBL/GenBank/DDBJ whole genome shotgun (WGS) entry which is preliminary data.</text>
</comment>
<dbReference type="AlphaFoldDB" id="A0A9P5ZAP6"/>
<dbReference type="Proteomes" id="UP000807469">
    <property type="component" value="Unassembled WGS sequence"/>
</dbReference>
<name>A0A9P5ZAP6_9AGAR</name>
<feature type="region of interest" description="Disordered" evidence="1">
    <location>
        <begin position="1"/>
        <end position="30"/>
    </location>
</feature>
<reference evidence="2" key="1">
    <citation type="submission" date="2020-11" db="EMBL/GenBank/DDBJ databases">
        <authorList>
            <consortium name="DOE Joint Genome Institute"/>
            <person name="Ahrendt S."/>
            <person name="Riley R."/>
            <person name="Andreopoulos W."/>
            <person name="Labutti K."/>
            <person name="Pangilinan J."/>
            <person name="Ruiz-Duenas F.J."/>
            <person name="Barrasa J.M."/>
            <person name="Sanchez-Garcia M."/>
            <person name="Camarero S."/>
            <person name="Miyauchi S."/>
            <person name="Serrano A."/>
            <person name="Linde D."/>
            <person name="Babiker R."/>
            <person name="Drula E."/>
            <person name="Ayuso-Fernandez I."/>
            <person name="Pacheco R."/>
            <person name="Padilla G."/>
            <person name="Ferreira P."/>
            <person name="Barriuso J."/>
            <person name="Kellner H."/>
            <person name="Castanera R."/>
            <person name="Alfaro M."/>
            <person name="Ramirez L."/>
            <person name="Pisabarro A.G."/>
            <person name="Kuo A."/>
            <person name="Tritt A."/>
            <person name="Lipzen A."/>
            <person name="He G."/>
            <person name="Yan M."/>
            <person name="Ng V."/>
            <person name="Cullen D."/>
            <person name="Martin F."/>
            <person name="Rosso M.-N."/>
            <person name="Henrissat B."/>
            <person name="Hibbett D."/>
            <person name="Martinez A.T."/>
            <person name="Grigoriev I.V."/>
        </authorList>
    </citation>
    <scope>NUCLEOTIDE SEQUENCE</scope>
    <source>
        <strain evidence="2">CIRM-BRFM 674</strain>
    </source>
</reference>
<evidence type="ECO:0000256" key="1">
    <source>
        <dbReference type="SAM" id="MobiDB-lite"/>
    </source>
</evidence>
<feature type="compositionally biased region" description="Polar residues" evidence="1">
    <location>
        <begin position="62"/>
        <end position="75"/>
    </location>
</feature>
<sequence>MKQTNSKEPREVNTLLHTLRGEQFRHSQNVKQSRTHLATFGGYNRQTLPSRFATLESDASLSTTYPARSPSTTYSGPAPPKSWRSSPERDSNSQENVQWRARALKLIASDMGNFMDIQHVPSLALLCLRMIFSRYITSTEFKEDIVPYMPYHLRRDAIRYCAVHFPLPNWKLSALFNPQGNADGEILIMGPTASLPENHFIRGRNFIEEEEFPTQSTVPADRNWESEDPSEEPLLSLILVSTRLSTSTMFSLPPTITRLALINLSTPIPVHRLPKLCPLIVLLDLSYNNWLKTPASEGFKSLERTPWTRWRDMVLLGLRECHISDDLVRKINTGRWDDIHIIKE</sequence>
<proteinExistence type="predicted"/>
<keyword evidence="3" id="KW-1185">Reference proteome</keyword>
<protein>
    <submittedName>
        <fullName evidence="2">Uncharacterized protein</fullName>
    </submittedName>
</protein>
<gene>
    <name evidence="2" type="ORF">BDN70DRAFT_849414</name>
</gene>
<feature type="region of interest" description="Disordered" evidence="1">
    <location>
        <begin position="62"/>
        <end position="95"/>
    </location>
</feature>
<accession>A0A9P5ZAP6</accession>
<dbReference type="OrthoDB" id="3264363at2759"/>
<dbReference type="EMBL" id="MU155141">
    <property type="protein sequence ID" value="KAF9484737.1"/>
    <property type="molecule type" value="Genomic_DNA"/>
</dbReference>